<keyword evidence="10" id="KW-1133">Transmembrane helix</keyword>
<keyword evidence="5" id="KW-0808">Transferase</keyword>
<keyword evidence="14" id="KW-1185">Reference proteome</keyword>
<dbReference type="Gene3D" id="3.30.565.10">
    <property type="entry name" value="Histidine kinase-like ATPase, C-terminal domain"/>
    <property type="match status" value="1"/>
</dbReference>
<organism evidence="13 14">
    <name type="scientific">Runella salmonicolor</name>
    <dbReference type="NCBI Taxonomy" id="2950278"/>
    <lineage>
        <taxon>Bacteria</taxon>
        <taxon>Pseudomonadati</taxon>
        <taxon>Bacteroidota</taxon>
        <taxon>Cytophagia</taxon>
        <taxon>Cytophagales</taxon>
        <taxon>Spirosomataceae</taxon>
        <taxon>Runella</taxon>
    </lineage>
</organism>
<evidence type="ECO:0000259" key="12">
    <source>
        <dbReference type="PROSITE" id="PS50885"/>
    </source>
</evidence>
<evidence type="ECO:0000259" key="11">
    <source>
        <dbReference type="PROSITE" id="PS50109"/>
    </source>
</evidence>
<keyword evidence="4" id="KW-0597">Phosphoprotein</keyword>
<evidence type="ECO:0000256" key="8">
    <source>
        <dbReference type="ARBA" id="ARBA00022840"/>
    </source>
</evidence>
<dbReference type="SUPFAM" id="SSF158472">
    <property type="entry name" value="HAMP domain-like"/>
    <property type="match status" value="1"/>
</dbReference>
<dbReference type="Gene3D" id="6.10.340.10">
    <property type="match status" value="1"/>
</dbReference>
<dbReference type="GO" id="GO:0016301">
    <property type="term" value="F:kinase activity"/>
    <property type="evidence" value="ECO:0007669"/>
    <property type="project" value="UniProtKB-KW"/>
</dbReference>
<name>A0ABT1FN02_9BACT</name>
<dbReference type="InterPro" id="IPR004358">
    <property type="entry name" value="Sig_transdc_His_kin-like_C"/>
</dbReference>
<comment type="catalytic activity">
    <reaction evidence="1">
        <text>ATP + protein L-histidine = ADP + protein N-phospho-L-histidine.</text>
        <dbReference type="EC" id="2.7.13.3"/>
    </reaction>
</comment>
<evidence type="ECO:0000256" key="5">
    <source>
        <dbReference type="ARBA" id="ARBA00022679"/>
    </source>
</evidence>
<reference evidence="13 14" key="1">
    <citation type="submission" date="2022-06" db="EMBL/GenBank/DDBJ databases">
        <title>Runella sp. S5 genome sequencing.</title>
        <authorList>
            <person name="Park S."/>
        </authorList>
    </citation>
    <scope>NUCLEOTIDE SEQUENCE [LARGE SCALE GENOMIC DNA]</scope>
    <source>
        <strain evidence="13 14">S5</strain>
    </source>
</reference>
<evidence type="ECO:0000256" key="3">
    <source>
        <dbReference type="ARBA" id="ARBA00012438"/>
    </source>
</evidence>
<dbReference type="InterPro" id="IPR005467">
    <property type="entry name" value="His_kinase_dom"/>
</dbReference>
<evidence type="ECO:0000256" key="10">
    <source>
        <dbReference type="SAM" id="Phobius"/>
    </source>
</evidence>
<feature type="transmembrane region" description="Helical" evidence="10">
    <location>
        <begin position="764"/>
        <end position="786"/>
    </location>
</feature>
<evidence type="ECO:0000256" key="4">
    <source>
        <dbReference type="ARBA" id="ARBA00022553"/>
    </source>
</evidence>
<evidence type="ECO:0000256" key="7">
    <source>
        <dbReference type="ARBA" id="ARBA00022777"/>
    </source>
</evidence>
<feature type="transmembrane region" description="Helical" evidence="10">
    <location>
        <begin position="932"/>
        <end position="954"/>
    </location>
</feature>
<dbReference type="InterPro" id="IPR036890">
    <property type="entry name" value="HATPase_C_sf"/>
</dbReference>
<sequence>MQKIRKHIPAILATCSLLVALLSFFFFERGALGAAEETYFSAVKERIKHELSVSQEEIERITMLVAQTTNTQFSDLRQPTKYPYYVYQNGRLIFWSDYRFIPDYEAIHKISQTQLVTFDQSKYLVSRRQFTRPNARIDVVSVINLYRHYKNENNYLQSGYNATLFTVDPELISTNFGPAYQNILDNQNRFLFSIIPPKFDSYHNQTAPVNTITWGILAAVLFGIYIIQWVITLSKQKRYEMAFLLLMMYLVLLRAGMLYFGIPFLFSENDLFNPKFYASSPIAPSLGDFLLNCSVCFILSLYVADFYFRSKAYLFLVNISQKVQPILSVLFIILSFGVFYLSLLELNNIYEKSQFTLDITLSISFSVLKIACLIIFILISSIYFLCTHLLVGLFIRLNPKKIYGVLIFAIGALIFLLLAIILGVDLKWILGVHALYFLLLYFARFPRVLYTFRYRTTIYYFLGAFFWAIVTTYVVYNEEEQKDIANKKEFGEQIFSENDGLGEFLLDRAKESISKDPEIQNSFVSDTVLSRERIQQIVKSIHLDKYFDKYDIEVVSFRADGQPLDTSISDETFDNYTKFYQLSKYQTKYPSLYFINDLVNNFQKQYLSLIDIRKGSTLVGRVVLNLNPREEQSRNVYPELLMDKKFVQAPETRQYSYAVYDTAKNLIYSSGSYNYDRKMPPVELGNPILYTRGIQLYDYKHIGNRDKNNRYMIVSSKSYPYKSIISNFSFLYLILVLYVIGIIGVYALKYGLRRLKISYTTKIQILLNVAFFTPLLLIVLITLQVITANYNSNQENTYLTSTKNIGNNFAPYLEEYLSGKRSRDAMEEELGKIARDANVDINFFNEEGNLSITTEPLIYEIKLLSKWLNPDAYIHLIQDRENEVLLDESLGKKQYRTAYVIVRARNTSKPLGILSIPYFDSKPELDRQIIEVISTILSVFAIMFLLFLAISYWASNLLTIPLRILTQKIRRINLHQLNEPVNWKSDDEIGLLVGSYNQMLKKLDESKEELAKNEKQSAWREMAKQVAHEIKNPLTPMKLTIQQLQRTMLRDLPPNLPQNERIKRTFESLIDQIDNISDIATSFSDFAKMPLPKNELFEISSVLNKAADLYADDTKIILHRDIQNRRVNVIGDRQLIGRIITNLIINGIQSVPTGRRPEIFLRLRIDEGNVYIEVQDNGNGIPEAIRPKVFLPNFSTKQDGSGLGLAIAKRGVEHAGGSIWFETEEGTGTTFFLSLPLKHSDRPAEVSNNLI</sequence>
<dbReference type="SMART" id="SM00304">
    <property type="entry name" value="HAMP"/>
    <property type="match status" value="1"/>
</dbReference>
<dbReference type="EMBL" id="JAMZEL010000004">
    <property type="protein sequence ID" value="MCP1383136.1"/>
    <property type="molecule type" value="Genomic_DNA"/>
</dbReference>
<feature type="transmembrane region" description="Helical" evidence="10">
    <location>
        <begin position="212"/>
        <end position="231"/>
    </location>
</feature>
<accession>A0ABT1FN02</accession>
<keyword evidence="10" id="KW-0812">Transmembrane</keyword>
<keyword evidence="6" id="KW-0547">Nucleotide-binding</keyword>
<keyword evidence="9" id="KW-0902">Two-component regulatory system</keyword>
<feature type="transmembrane region" description="Helical" evidence="10">
    <location>
        <begin position="730"/>
        <end position="752"/>
    </location>
</feature>
<dbReference type="CDD" id="cd00075">
    <property type="entry name" value="HATPase"/>
    <property type="match status" value="1"/>
</dbReference>
<evidence type="ECO:0000313" key="14">
    <source>
        <dbReference type="Proteomes" id="UP001204772"/>
    </source>
</evidence>
<dbReference type="Pfam" id="PF00512">
    <property type="entry name" value="HisKA"/>
    <property type="match status" value="1"/>
</dbReference>
<dbReference type="Pfam" id="PF02518">
    <property type="entry name" value="HATPase_c"/>
    <property type="match status" value="1"/>
</dbReference>
<keyword evidence="8" id="KW-0067">ATP-binding</keyword>
<dbReference type="PANTHER" id="PTHR43065:SF10">
    <property type="entry name" value="PEROXIDE STRESS-ACTIVATED HISTIDINE KINASE MAK3"/>
    <property type="match status" value="1"/>
</dbReference>
<dbReference type="SMART" id="SM00388">
    <property type="entry name" value="HisKA"/>
    <property type="match status" value="1"/>
</dbReference>
<comment type="subcellular location">
    <subcellularLocation>
        <location evidence="2">Membrane</location>
    </subcellularLocation>
</comment>
<dbReference type="SMART" id="SM00387">
    <property type="entry name" value="HATPase_c"/>
    <property type="match status" value="1"/>
</dbReference>
<evidence type="ECO:0000256" key="1">
    <source>
        <dbReference type="ARBA" id="ARBA00000085"/>
    </source>
</evidence>
<dbReference type="PRINTS" id="PR00344">
    <property type="entry name" value="BCTRLSENSOR"/>
</dbReference>
<dbReference type="PANTHER" id="PTHR43065">
    <property type="entry name" value="SENSOR HISTIDINE KINASE"/>
    <property type="match status" value="1"/>
</dbReference>
<dbReference type="InterPro" id="IPR003660">
    <property type="entry name" value="HAMP_dom"/>
</dbReference>
<dbReference type="CDD" id="cd00082">
    <property type="entry name" value="HisKA"/>
    <property type="match status" value="1"/>
</dbReference>
<feature type="domain" description="HAMP" evidence="12">
    <location>
        <begin position="956"/>
        <end position="1008"/>
    </location>
</feature>
<dbReference type="RefSeq" id="WP_253527763.1">
    <property type="nucleotide sequence ID" value="NZ_JAMZEL010000004.1"/>
</dbReference>
<evidence type="ECO:0000256" key="9">
    <source>
        <dbReference type="ARBA" id="ARBA00023012"/>
    </source>
</evidence>
<dbReference type="PROSITE" id="PS50109">
    <property type="entry name" value="HIS_KIN"/>
    <property type="match status" value="1"/>
</dbReference>
<dbReference type="Proteomes" id="UP001204772">
    <property type="component" value="Unassembled WGS sequence"/>
</dbReference>
<evidence type="ECO:0000256" key="6">
    <source>
        <dbReference type="ARBA" id="ARBA00022741"/>
    </source>
</evidence>
<feature type="transmembrane region" description="Helical" evidence="10">
    <location>
        <begin position="428"/>
        <end position="445"/>
    </location>
</feature>
<dbReference type="Gene3D" id="1.10.287.130">
    <property type="match status" value="1"/>
</dbReference>
<feature type="transmembrane region" description="Helical" evidence="10">
    <location>
        <begin position="325"/>
        <end position="343"/>
    </location>
</feature>
<keyword evidence="10" id="KW-0472">Membrane</keyword>
<gene>
    <name evidence="13" type="ORF">NCI00_11900</name>
</gene>
<dbReference type="InterPro" id="IPR003661">
    <property type="entry name" value="HisK_dim/P_dom"/>
</dbReference>
<feature type="transmembrane region" description="Helical" evidence="10">
    <location>
        <begin position="457"/>
        <end position="476"/>
    </location>
</feature>
<evidence type="ECO:0000256" key="2">
    <source>
        <dbReference type="ARBA" id="ARBA00004370"/>
    </source>
</evidence>
<dbReference type="InterPro" id="IPR036097">
    <property type="entry name" value="HisK_dim/P_sf"/>
</dbReference>
<feature type="domain" description="Histidine kinase" evidence="11">
    <location>
        <begin position="1025"/>
        <end position="1239"/>
    </location>
</feature>
<dbReference type="Pfam" id="PF00672">
    <property type="entry name" value="HAMP"/>
    <property type="match status" value="1"/>
</dbReference>
<dbReference type="SUPFAM" id="SSF47384">
    <property type="entry name" value="Homodimeric domain of signal transducing histidine kinase"/>
    <property type="match status" value="1"/>
</dbReference>
<evidence type="ECO:0000313" key="13">
    <source>
        <dbReference type="EMBL" id="MCP1383136.1"/>
    </source>
</evidence>
<dbReference type="PROSITE" id="PS50885">
    <property type="entry name" value="HAMP"/>
    <property type="match status" value="1"/>
</dbReference>
<comment type="caution">
    <text evidence="13">The sequence shown here is derived from an EMBL/GenBank/DDBJ whole genome shotgun (WGS) entry which is preliminary data.</text>
</comment>
<feature type="transmembrane region" description="Helical" evidence="10">
    <location>
        <begin position="243"/>
        <end position="266"/>
    </location>
</feature>
<feature type="transmembrane region" description="Helical" evidence="10">
    <location>
        <begin position="402"/>
        <end position="422"/>
    </location>
</feature>
<dbReference type="EC" id="2.7.13.3" evidence="3"/>
<feature type="transmembrane region" description="Helical" evidence="10">
    <location>
        <begin position="286"/>
        <end position="304"/>
    </location>
</feature>
<feature type="transmembrane region" description="Helical" evidence="10">
    <location>
        <begin position="363"/>
        <end position="395"/>
    </location>
</feature>
<dbReference type="InterPro" id="IPR003594">
    <property type="entry name" value="HATPase_dom"/>
</dbReference>
<dbReference type="CDD" id="cd06225">
    <property type="entry name" value="HAMP"/>
    <property type="match status" value="1"/>
</dbReference>
<dbReference type="SUPFAM" id="SSF55874">
    <property type="entry name" value="ATPase domain of HSP90 chaperone/DNA topoisomerase II/histidine kinase"/>
    <property type="match status" value="1"/>
</dbReference>
<keyword evidence="7 13" id="KW-0418">Kinase</keyword>
<protein>
    <recommendedName>
        <fullName evidence="3">histidine kinase</fullName>
        <ecNumber evidence="3">2.7.13.3</ecNumber>
    </recommendedName>
</protein>
<proteinExistence type="predicted"/>